<reference evidence="3" key="1">
    <citation type="submission" date="2017-02" db="EMBL/GenBank/DDBJ databases">
        <authorList>
            <person name="Varghese N."/>
            <person name="Submissions S."/>
        </authorList>
    </citation>
    <scope>NUCLEOTIDE SEQUENCE [LARGE SCALE GENOMIC DNA]</scope>
    <source>
        <strain evidence="3">ATCC BAA-34</strain>
    </source>
</reference>
<protein>
    <recommendedName>
        <fullName evidence="4">Motility protein</fullName>
    </recommendedName>
</protein>
<dbReference type="Proteomes" id="UP000190102">
    <property type="component" value="Unassembled WGS sequence"/>
</dbReference>
<evidence type="ECO:0008006" key="4">
    <source>
        <dbReference type="Google" id="ProtNLM"/>
    </source>
</evidence>
<accession>A0A1T4M6L8</accession>
<dbReference type="STRING" id="115783.SAMN02745119_01189"/>
<dbReference type="EMBL" id="FUWR01000004">
    <property type="protein sequence ID" value="SJZ62517.1"/>
    <property type="molecule type" value="Genomic_DNA"/>
</dbReference>
<feature type="compositionally biased region" description="Low complexity" evidence="1">
    <location>
        <begin position="46"/>
        <end position="57"/>
    </location>
</feature>
<evidence type="ECO:0000313" key="3">
    <source>
        <dbReference type="Proteomes" id="UP000190102"/>
    </source>
</evidence>
<proteinExistence type="predicted"/>
<evidence type="ECO:0000256" key="1">
    <source>
        <dbReference type="SAM" id="MobiDB-lite"/>
    </source>
</evidence>
<dbReference type="RefSeq" id="WP_078789445.1">
    <property type="nucleotide sequence ID" value="NZ_FUWR01000004.1"/>
</dbReference>
<evidence type="ECO:0000313" key="2">
    <source>
        <dbReference type="EMBL" id="SJZ62517.1"/>
    </source>
</evidence>
<organism evidence="2 3">
    <name type="scientific">Trichlorobacter thiogenes</name>
    <dbReference type="NCBI Taxonomy" id="115783"/>
    <lineage>
        <taxon>Bacteria</taxon>
        <taxon>Pseudomonadati</taxon>
        <taxon>Thermodesulfobacteriota</taxon>
        <taxon>Desulfuromonadia</taxon>
        <taxon>Geobacterales</taxon>
        <taxon>Geobacteraceae</taxon>
        <taxon>Trichlorobacter</taxon>
    </lineage>
</organism>
<keyword evidence="3" id="KW-1185">Reference proteome</keyword>
<gene>
    <name evidence="2" type="ORF">SAMN02745119_01189</name>
</gene>
<sequence>MDVSSIAGAAALMQSSQSQQALSASMIKMNAESQSKIAEMIQKGAQSMPQPSQSSVSGFSTYA</sequence>
<dbReference type="AlphaFoldDB" id="A0A1T4M6L8"/>
<feature type="region of interest" description="Disordered" evidence="1">
    <location>
        <begin position="41"/>
        <end position="63"/>
    </location>
</feature>
<name>A0A1T4M6L8_9BACT</name>